<dbReference type="PATRIC" id="fig|1476583.3.peg.200"/>
<name>A0A016QU06_9DEIO</name>
<dbReference type="AlphaFoldDB" id="A0A016QU06"/>
<gene>
    <name evidence="2" type="ORF">DEIPH_ctg004orf0032</name>
</gene>
<dbReference type="eggNOG" id="COG0491">
    <property type="taxonomic scope" value="Bacteria"/>
</dbReference>
<keyword evidence="3" id="KW-1185">Reference proteome</keyword>
<accession>A0A016QU06</accession>
<reference evidence="2 3" key="1">
    <citation type="submission" date="2014-03" db="EMBL/GenBank/DDBJ databases">
        <title>Draft genome sequence of Deinococcus phoenicis 1P10ME.</title>
        <authorList>
            <person name="Stepanov V.G."/>
            <person name="Vaishampayan P."/>
            <person name="Venkateswaran K."/>
            <person name="Fox G.E."/>
        </authorList>
    </citation>
    <scope>NUCLEOTIDE SEQUENCE [LARGE SCALE GENOMIC DNA]</scope>
    <source>
        <strain evidence="2 3">1P10ME</strain>
    </source>
</reference>
<proteinExistence type="predicted"/>
<dbReference type="InterPro" id="IPR001279">
    <property type="entry name" value="Metallo-B-lactamas"/>
</dbReference>
<organism evidence="2 3">
    <name type="scientific">Deinococcus phoenicis</name>
    <dbReference type="NCBI Taxonomy" id="1476583"/>
    <lineage>
        <taxon>Bacteria</taxon>
        <taxon>Thermotogati</taxon>
        <taxon>Deinococcota</taxon>
        <taxon>Deinococci</taxon>
        <taxon>Deinococcales</taxon>
        <taxon>Deinococcaceae</taxon>
        <taxon>Deinococcus</taxon>
    </lineage>
</organism>
<dbReference type="Proteomes" id="UP000020492">
    <property type="component" value="Unassembled WGS sequence"/>
</dbReference>
<sequence>MAPELLTLAPGVHFLPGAVNSVVLEGGHGGALLVDTGLDDAQARKLLRALAGAGLRPTAILNTHSHADHHGGNAFILNRFPDLEVFAPPLEAAIIRHPVLEPLSLFGARPPRDLQTRFLLAPASPARPLPDTGPVRLGGVELELLEVSGHAAQMYAVRAGDVLYAADALFGPDALAKHPLTFCADARQQKEAAARLGTLEGVRVVLPGHGDPADDLAGLVAVNLAAYDRTTRAVLDAVRAGAAPIDDLLARVCGALGVQMANAGAVVLNRAVLSAHLTELLEAGAVSLTVEDNRLLFRASPLSA</sequence>
<dbReference type="SMART" id="SM00849">
    <property type="entry name" value="Lactamase_B"/>
    <property type="match status" value="1"/>
</dbReference>
<dbReference type="InterPro" id="IPR050855">
    <property type="entry name" value="NDM-1-like"/>
</dbReference>
<dbReference type="Pfam" id="PF00753">
    <property type="entry name" value="Lactamase_B"/>
    <property type="match status" value="1"/>
</dbReference>
<protein>
    <submittedName>
        <fullName evidence="2">Beta-lactamase-like protein</fullName>
    </submittedName>
</protein>
<dbReference type="PANTHER" id="PTHR42951:SF14">
    <property type="entry name" value="METALLO-BETA-LACTAMASE SUPERFAMILY PROTEIN"/>
    <property type="match status" value="1"/>
</dbReference>
<dbReference type="InterPro" id="IPR036866">
    <property type="entry name" value="RibonucZ/Hydroxyglut_hydro"/>
</dbReference>
<evidence type="ECO:0000313" key="2">
    <source>
        <dbReference type="EMBL" id="EYB69528.1"/>
    </source>
</evidence>
<comment type="caution">
    <text evidence="2">The sequence shown here is derived from an EMBL/GenBank/DDBJ whole genome shotgun (WGS) entry which is preliminary data.</text>
</comment>
<dbReference type="Gene3D" id="3.60.15.10">
    <property type="entry name" value="Ribonuclease Z/Hydroxyacylglutathione hydrolase-like"/>
    <property type="match status" value="1"/>
</dbReference>
<feature type="domain" description="Metallo-beta-lactamase" evidence="1">
    <location>
        <begin position="18"/>
        <end position="209"/>
    </location>
</feature>
<dbReference type="CDD" id="cd07743">
    <property type="entry name" value="metallo-hydrolase-like_MBL-fold"/>
    <property type="match status" value="1"/>
</dbReference>
<evidence type="ECO:0000313" key="3">
    <source>
        <dbReference type="Proteomes" id="UP000020492"/>
    </source>
</evidence>
<dbReference type="STRING" id="1476583.DEIPH_ctg004orf0032"/>
<dbReference type="EMBL" id="JHAC01000004">
    <property type="protein sequence ID" value="EYB69528.1"/>
    <property type="molecule type" value="Genomic_DNA"/>
</dbReference>
<dbReference type="RefSeq" id="WP_034352425.1">
    <property type="nucleotide sequence ID" value="NZ_JHAC01000004.1"/>
</dbReference>
<dbReference type="SUPFAM" id="SSF56281">
    <property type="entry name" value="Metallo-hydrolase/oxidoreductase"/>
    <property type="match status" value="1"/>
</dbReference>
<dbReference type="OrthoDB" id="11380at2"/>
<evidence type="ECO:0000259" key="1">
    <source>
        <dbReference type="SMART" id="SM00849"/>
    </source>
</evidence>
<dbReference type="PANTHER" id="PTHR42951">
    <property type="entry name" value="METALLO-BETA-LACTAMASE DOMAIN-CONTAINING"/>
    <property type="match status" value="1"/>
</dbReference>